<feature type="domain" description="HTH crp-type" evidence="5">
    <location>
        <begin position="155"/>
        <end position="226"/>
    </location>
</feature>
<dbReference type="SUPFAM" id="SSF46785">
    <property type="entry name" value="Winged helix' DNA-binding domain"/>
    <property type="match status" value="1"/>
</dbReference>
<name>A0A1H9WPM3_9PSEU</name>
<evidence type="ECO:0000256" key="2">
    <source>
        <dbReference type="ARBA" id="ARBA00023125"/>
    </source>
</evidence>
<keyword evidence="6" id="KW-0808">Transferase</keyword>
<keyword evidence="2" id="KW-0238">DNA-binding</keyword>
<evidence type="ECO:0000256" key="3">
    <source>
        <dbReference type="ARBA" id="ARBA00023163"/>
    </source>
</evidence>
<evidence type="ECO:0000256" key="1">
    <source>
        <dbReference type="ARBA" id="ARBA00023015"/>
    </source>
</evidence>
<dbReference type="PROSITE" id="PS51063">
    <property type="entry name" value="HTH_CRP_2"/>
    <property type="match status" value="1"/>
</dbReference>
<proteinExistence type="predicted"/>
<dbReference type="InterPro" id="IPR050397">
    <property type="entry name" value="Env_Response_Regulators"/>
</dbReference>
<dbReference type="InterPro" id="IPR014710">
    <property type="entry name" value="RmlC-like_jellyroll"/>
</dbReference>
<organism evidence="6 7">
    <name type="scientific">Actinokineospora terrae</name>
    <dbReference type="NCBI Taxonomy" id="155974"/>
    <lineage>
        <taxon>Bacteria</taxon>
        <taxon>Bacillati</taxon>
        <taxon>Actinomycetota</taxon>
        <taxon>Actinomycetes</taxon>
        <taxon>Pseudonocardiales</taxon>
        <taxon>Pseudonocardiaceae</taxon>
        <taxon>Actinokineospora</taxon>
    </lineage>
</organism>
<dbReference type="SUPFAM" id="SSF51206">
    <property type="entry name" value="cAMP-binding domain-like"/>
    <property type="match status" value="1"/>
</dbReference>
<dbReference type="InterPro" id="IPR000595">
    <property type="entry name" value="cNMP-bd_dom"/>
</dbReference>
<dbReference type="Proteomes" id="UP000199051">
    <property type="component" value="Unassembled WGS sequence"/>
</dbReference>
<dbReference type="PROSITE" id="PS50042">
    <property type="entry name" value="CNMP_BINDING_3"/>
    <property type="match status" value="1"/>
</dbReference>
<dbReference type="GO" id="GO:0003700">
    <property type="term" value="F:DNA-binding transcription factor activity"/>
    <property type="evidence" value="ECO:0007669"/>
    <property type="project" value="TreeGrafter"/>
</dbReference>
<dbReference type="GO" id="GO:0005829">
    <property type="term" value="C:cytosol"/>
    <property type="evidence" value="ECO:0007669"/>
    <property type="project" value="TreeGrafter"/>
</dbReference>
<dbReference type="GO" id="GO:0016301">
    <property type="term" value="F:kinase activity"/>
    <property type="evidence" value="ECO:0007669"/>
    <property type="project" value="UniProtKB-KW"/>
</dbReference>
<keyword evidence="7" id="KW-1185">Reference proteome</keyword>
<feature type="domain" description="Cyclic nucleotide-binding" evidence="4">
    <location>
        <begin position="20"/>
        <end position="124"/>
    </location>
</feature>
<sequence length="240" mass="26031">MSTSDMLRSLQSAQWPADTLLGSLTAETRSMLFQVSHTISHPPGTTLLREGDTCATASFILDGTVKIAAHTATGTETLLGLRGAGNMIGEASALRPGTPQATTAQAATAVLVQTMSTHTLSRMLTTHPDLTINLCRAIESHLRWANRRQLDTTIRKASTRLAILLLELVDNHADLIDGRGQLPPLTQHDLGSLAGMAHRTVEKAIADLRPHGLTVHYRRINITTIDKLRQFAQQALNDPR</sequence>
<dbReference type="GO" id="GO:0003677">
    <property type="term" value="F:DNA binding"/>
    <property type="evidence" value="ECO:0007669"/>
    <property type="project" value="UniProtKB-KW"/>
</dbReference>
<dbReference type="Pfam" id="PF13545">
    <property type="entry name" value="HTH_Crp_2"/>
    <property type="match status" value="1"/>
</dbReference>
<evidence type="ECO:0000313" key="6">
    <source>
        <dbReference type="EMBL" id="SES35878.1"/>
    </source>
</evidence>
<dbReference type="Gene3D" id="2.60.120.10">
    <property type="entry name" value="Jelly Rolls"/>
    <property type="match status" value="1"/>
</dbReference>
<dbReference type="SMART" id="SM00100">
    <property type="entry name" value="cNMP"/>
    <property type="match status" value="1"/>
</dbReference>
<dbReference type="PANTHER" id="PTHR24567:SF74">
    <property type="entry name" value="HTH-TYPE TRANSCRIPTIONAL REGULATOR ARCR"/>
    <property type="match status" value="1"/>
</dbReference>
<dbReference type="InterPro" id="IPR012318">
    <property type="entry name" value="HTH_CRP"/>
</dbReference>
<dbReference type="PANTHER" id="PTHR24567">
    <property type="entry name" value="CRP FAMILY TRANSCRIPTIONAL REGULATORY PROTEIN"/>
    <property type="match status" value="1"/>
</dbReference>
<dbReference type="RefSeq" id="WP_143073620.1">
    <property type="nucleotide sequence ID" value="NZ_FOGI01000011.1"/>
</dbReference>
<evidence type="ECO:0000313" key="7">
    <source>
        <dbReference type="Proteomes" id="UP000199051"/>
    </source>
</evidence>
<dbReference type="STRING" id="155974.SAMN04487818_11157"/>
<keyword evidence="3" id="KW-0804">Transcription</keyword>
<evidence type="ECO:0000259" key="5">
    <source>
        <dbReference type="PROSITE" id="PS51063"/>
    </source>
</evidence>
<dbReference type="InterPro" id="IPR036388">
    <property type="entry name" value="WH-like_DNA-bd_sf"/>
</dbReference>
<protein>
    <submittedName>
        <fullName evidence="6">cAMP-binding domain of CRP or a regulatory subunit of cAMP-dependent protein kinases</fullName>
    </submittedName>
</protein>
<dbReference type="InterPro" id="IPR036390">
    <property type="entry name" value="WH_DNA-bd_sf"/>
</dbReference>
<dbReference type="Pfam" id="PF00027">
    <property type="entry name" value="cNMP_binding"/>
    <property type="match status" value="1"/>
</dbReference>
<dbReference type="Gene3D" id="1.10.10.10">
    <property type="entry name" value="Winged helix-like DNA-binding domain superfamily/Winged helix DNA-binding domain"/>
    <property type="match status" value="1"/>
</dbReference>
<keyword evidence="6" id="KW-0418">Kinase</keyword>
<keyword evidence="1" id="KW-0805">Transcription regulation</keyword>
<dbReference type="CDD" id="cd00038">
    <property type="entry name" value="CAP_ED"/>
    <property type="match status" value="1"/>
</dbReference>
<dbReference type="InterPro" id="IPR018490">
    <property type="entry name" value="cNMP-bd_dom_sf"/>
</dbReference>
<evidence type="ECO:0000259" key="4">
    <source>
        <dbReference type="PROSITE" id="PS50042"/>
    </source>
</evidence>
<dbReference type="AlphaFoldDB" id="A0A1H9WPM3"/>
<gene>
    <name evidence="6" type="ORF">SAMN04487818_11157</name>
</gene>
<reference evidence="7" key="1">
    <citation type="submission" date="2016-10" db="EMBL/GenBank/DDBJ databases">
        <authorList>
            <person name="Varghese N."/>
            <person name="Submissions S."/>
        </authorList>
    </citation>
    <scope>NUCLEOTIDE SEQUENCE [LARGE SCALE GENOMIC DNA]</scope>
    <source>
        <strain evidence="7">DSM 44260</strain>
    </source>
</reference>
<dbReference type="EMBL" id="FOGI01000011">
    <property type="protein sequence ID" value="SES35878.1"/>
    <property type="molecule type" value="Genomic_DNA"/>
</dbReference>
<accession>A0A1H9WPM3</accession>